<keyword evidence="2" id="KW-0732">Signal</keyword>
<dbReference type="Gene3D" id="2.160.20.10">
    <property type="entry name" value="Single-stranded right-handed beta-helix, Pectin lyase-like"/>
    <property type="match status" value="1"/>
</dbReference>
<comment type="caution">
    <text evidence="4">The sequence shown here is derived from an EMBL/GenBank/DDBJ whole genome shotgun (WGS) entry which is preliminary data.</text>
</comment>
<evidence type="ECO:0000313" key="4">
    <source>
        <dbReference type="EMBL" id="RZS78994.1"/>
    </source>
</evidence>
<dbReference type="AlphaFoldDB" id="A0A4Q7NAD6"/>
<feature type="chain" id="PRO_5020792252" evidence="2">
    <location>
        <begin position="32"/>
        <end position="581"/>
    </location>
</feature>
<gene>
    <name evidence="4" type="ORF">EV189_3864</name>
</gene>
<dbReference type="PROSITE" id="PS51318">
    <property type="entry name" value="TAT"/>
    <property type="match status" value="1"/>
</dbReference>
<keyword evidence="4" id="KW-0456">Lyase</keyword>
<proteinExistence type="predicted"/>
<dbReference type="SUPFAM" id="SSF51126">
    <property type="entry name" value="Pectin lyase-like"/>
    <property type="match status" value="1"/>
</dbReference>
<evidence type="ECO:0000256" key="1">
    <source>
        <dbReference type="SAM" id="MobiDB-lite"/>
    </source>
</evidence>
<feature type="signal peptide" evidence="2">
    <location>
        <begin position="1"/>
        <end position="31"/>
    </location>
</feature>
<name>A0A4Q7NAD6_9ACTN</name>
<feature type="region of interest" description="Disordered" evidence="1">
    <location>
        <begin position="214"/>
        <end position="307"/>
    </location>
</feature>
<sequence>MTRPRRLALLTAPVALAALTGGLAAAPAAQAGPTALRALAGLHTAAYGPSKGYTATAFGRAWADTDGNGCDNRDDVLWRDSGRGAAFSTTDRCVVTSAAVRSAYTGRTLRYTTGSRAVSVDRVVPLPQAWRSGARSWGARKRQQFAEDPLNLVTGEAALSRTRAAKDASGWLPAGRVQRCAFAARTVAVLRTYALSVTKAERVALQRALAPCPRQALPTGTGIPARPKAGSTPADPGTPAKPGTPTTPGSPGSPGTPGTPAAPTTPGTPGTPPPAGSTLPPVAGGTTPSPAQPWTPDQKAPSFTPDARTLPDLRLALEQARPGTVITLEDGVYPARLELDASGTAAAPIVLRGTRGAIIDVDRERTGTALTVKGSWWVVQGITLRDAQRGVLVQGGSHVVLDGIDVHDVGNEGVRFRGTSDDVLQGSDIHETGINRGNLGQGVEVGSPITVWQGGPDRADRITVTGNRIWRTTAAGVDVKEGTSGALVTGNHFWHVDHGHDDEPYGPYSPWVGVAGNDATVTGNRGDGGTPVWAKAPLDPRTRKPLEGYALRLSADDNTTDGAPEPPLSDDHSTGIDRGDD</sequence>
<dbReference type="GO" id="GO:0016829">
    <property type="term" value="F:lyase activity"/>
    <property type="evidence" value="ECO:0007669"/>
    <property type="project" value="UniProtKB-KW"/>
</dbReference>
<dbReference type="InterPro" id="IPR006311">
    <property type="entry name" value="TAT_signal"/>
</dbReference>
<dbReference type="SMART" id="SM00710">
    <property type="entry name" value="PbH1"/>
    <property type="match status" value="3"/>
</dbReference>
<dbReference type="InterPro" id="IPR039448">
    <property type="entry name" value="Beta_helix"/>
</dbReference>
<feature type="compositionally biased region" description="Low complexity" evidence="1">
    <location>
        <begin position="256"/>
        <end position="268"/>
    </location>
</feature>
<keyword evidence="5" id="KW-1185">Reference proteome</keyword>
<feature type="region of interest" description="Disordered" evidence="1">
    <location>
        <begin position="522"/>
        <end position="581"/>
    </location>
</feature>
<protein>
    <submittedName>
        <fullName evidence="4">Parallel beta helix pectate lyase-like protein</fullName>
    </submittedName>
</protein>
<evidence type="ECO:0000259" key="3">
    <source>
        <dbReference type="Pfam" id="PF13229"/>
    </source>
</evidence>
<reference evidence="4 5" key="1">
    <citation type="submission" date="2019-02" db="EMBL/GenBank/DDBJ databases">
        <title>Genomic Encyclopedia of Type Strains, Phase IV (KMG-IV): sequencing the most valuable type-strain genomes for metagenomic binning, comparative biology and taxonomic classification.</title>
        <authorList>
            <person name="Goeker M."/>
        </authorList>
    </citation>
    <scope>NUCLEOTIDE SEQUENCE [LARGE SCALE GENOMIC DNA]</scope>
    <source>
        <strain evidence="4 5">DSM 45622</strain>
    </source>
</reference>
<organism evidence="4 5">
    <name type="scientific">Motilibacter rhizosphaerae</name>
    <dbReference type="NCBI Taxonomy" id="598652"/>
    <lineage>
        <taxon>Bacteria</taxon>
        <taxon>Bacillati</taxon>
        <taxon>Actinomycetota</taxon>
        <taxon>Actinomycetes</taxon>
        <taxon>Motilibacterales</taxon>
        <taxon>Motilibacteraceae</taxon>
        <taxon>Motilibacter</taxon>
    </lineage>
</organism>
<dbReference type="InterPro" id="IPR012334">
    <property type="entry name" value="Pectin_lyas_fold"/>
</dbReference>
<evidence type="ECO:0000313" key="5">
    <source>
        <dbReference type="Proteomes" id="UP000293638"/>
    </source>
</evidence>
<dbReference type="PANTHER" id="PTHR24094">
    <property type="entry name" value="SECRETED PROTEIN"/>
    <property type="match status" value="1"/>
</dbReference>
<dbReference type="OrthoDB" id="5196645at2"/>
<dbReference type="InterPro" id="IPR006626">
    <property type="entry name" value="PbH1"/>
</dbReference>
<feature type="compositionally biased region" description="Low complexity" evidence="1">
    <location>
        <begin position="232"/>
        <end position="250"/>
    </location>
</feature>
<dbReference type="PANTHER" id="PTHR24094:SF15">
    <property type="entry name" value="AMP-DEPENDENT SYNTHETASE_LIGASE DOMAIN-CONTAINING PROTEIN-RELATED"/>
    <property type="match status" value="1"/>
</dbReference>
<dbReference type="InterPro" id="IPR011050">
    <property type="entry name" value="Pectin_lyase_fold/virulence"/>
</dbReference>
<evidence type="ECO:0000256" key="2">
    <source>
        <dbReference type="SAM" id="SignalP"/>
    </source>
</evidence>
<feature type="domain" description="Right handed beta helix" evidence="3">
    <location>
        <begin position="373"/>
        <end position="494"/>
    </location>
</feature>
<dbReference type="Pfam" id="PF13229">
    <property type="entry name" value="Beta_helix"/>
    <property type="match status" value="1"/>
</dbReference>
<dbReference type="EMBL" id="SGXD01000007">
    <property type="protein sequence ID" value="RZS78994.1"/>
    <property type="molecule type" value="Genomic_DNA"/>
</dbReference>
<dbReference type="Proteomes" id="UP000293638">
    <property type="component" value="Unassembled WGS sequence"/>
</dbReference>
<accession>A0A4Q7NAD6</accession>
<feature type="compositionally biased region" description="Basic and acidic residues" evidence="1">
    <location>
        <begin position="569"/>
        <end position="581"/>
    </location>
</feature>
<dbReference type="RefSeq" id="WP_130494586.1">
    <property type="nucleotide sequence ID" value="NZ_SGXD01000007.1"/>
</dbReference>